<protein>
    <submittedName>
        <fullName evidence="1">Uncharacterized protein</fullName>
    </submittedName>
</protein>
<gene>
    <name evidence="1" type="ORF">OMW55_01585</name>
</gene>
<keyword evidence="2" id="KW-1185">Reference proteome</keyword>
<evidence type="ECO:0000313" key="1">
    <source>
        <dbReference type="EMBL" id="MCW3796502.1"/>
    </source>
</evidence>
<name>A0ABT3JBQ1_9SPHN</name>
<dbReference type="EMBL" id="JAPDOB010000001">
    <property type="protein sequence ID" value="MCW3796502.1"/>
    <property type="molecule type" value="Genomic_DNA"/>
</dbReference>
<proteinExistence type="predicted"/>
<dbReference type="RefSeq" id="WP_264880296.1">
    <property type="nucleotide sequence ID" value="NZ_JAPDOB010000001.1"/>
</dbReference>
<sequence>MANQLNLARAPATPEDYAILSDALRRSGRPIEATEAAARGLKLDPADPKAKEALDNAKKSLLSIPARRLALFAGTYSTPFGDLEVRSDGRRLTAQLVDQPVSQMLPLGDDSFLIEAMGVPIRFAEERGQVTHATVTAGGEVTLPKVAPPKPRRSNKS</sequence>
<accession>A0ABT3JBQ1</accession>
<comment type="caution">
    <text evidence="1">The sequence shown here is derived from an EMBL/GenBank/DDBJ whole genome shotgun (WGS) entry which is preliminary data.</text>
</comment>
<dbReference type="Proteomes" id="UP001526246">
    <property type="component" value="Unassembled WGS sequence"/>
</dbReference>
<evidence type="ECO:0000313" key="2">
    <source>
        <dbReference type="Proteomes" id="UP001526246"/>
    </source>
</evidence>
<organism evidence="1 2">
    <name type="scientific">Sphingomonas arvum</name>
    <dbReference type="NCBI Taxonomy" id="2992113"/>
    <lineage>
        <taxon>Bacteria</taxon>
        <taxon>Pseudomonadati</taxon>
        <taxon>Pseudomonadota</taxon>
        <taxon>Alphaproteobacteria</taxon>
        <taxon>Sphingomonadales</taxon>
        <taxon>Sphingomonadaceae</taxon>
        <taxon>Sphingomonas</taxon>
    </lineage>
</organism>
<reference evidence="1 2" key="1">
    <citation type="submission" date="2022-10" db="EMBL/GenBank/DDBJ databases">
        <title>Sphingomonas sp.</title>
        <authorList>
            <person name="Jin C."/>
        </authorList>
    </citation>
    <scope>NUCLEOTIDE SEQUENCE [LARGE SCALE GENOMIC DNA]</scope>
    <source>
        <strain evidence="1 2">BN140010</strain>
    </source>
</reference>